<sequence>MTSLLARLGHSFDTRRAAKSFLNVAGKRKRGKSTQWVCSRCAGRLREQRRGYSDGGIRIGAEGYLFPDSEVENGEGRRGWGVGKDEDTNYRPTERTAKATKSTTKPELSLEEVWERFELDQEEEEGVQQEGISALQDTTYVQDEHELDLLRDQALLKLDYKAELSGALLRAETDLVMRCLFAANQANDIDWIRSIPTTTFSEIIRMAEPRRFMSKLGSAHLELSTWMVKQMGIAPMRQVAFEYASVIRQLLGIRKSAGIKLTLGDYVVLLRAARDLGNQRMGRLLWSNLLEEGYKPTTQCYNYMMATVVWNGVHNSGGRQKHRIIPFNMHGRQKQTAKRYQGYSVGPGGVRQTVMTIFNEMLANQAYANVSSFQIVMTASAREGDLQTVKSILMKVWKIDVEGIMAGKPESEILPKQYPEYSPLFPTKDLLATLAHIFGINNDIPTALRVVDFVARHYNLQLDEQTWSQLFEWTFVLATDRFSAARQRETDVGHLPRQSLLNLWDTMVSPPYSFKPTMGMYNHLIKHMFRFRWVPEMALKMEGARELYVLHRKKAFLAKQDLKEAAERLRSLAHAHPPDKSLERLRNRFETKDLIRQRDLFWLKRWIRLFLGVHNQYARHDNRMDSTARTLPALLWTFRHEAPSNVRYETQTGLVEIEFRTEESIIRNHQHRFERQKATQKVLDASRKLVGQRWVRGGAVKKPKRLQEHEQKLEADFFSSNVERK</sequence>
<dbReference type="Proteomes" id="UP001305779">
    <property type="component" value="Unassembled WGS sequence"/>
</dbReference>
<evidence type="ECO:0000313" key="5">
    <source>
        <dbReference type="EMBL" id="KAK4504867.1"/>
    </source>
</evidence>
<dbReference type="EMBL" id="JAXOVC010000002">
    <property type="protein sequence ID" value="KAK4504867.1"/>
    <property type="molecule type" value="Genomic_DNA"/>
</dbReference>
<evidence type="ECO:0000256" key="2">
    <source>
        <dbReference type="ARBA" id="ARBA00022946"/>
    </source>
</evidence>
<evidence type="ECO:0000256" key="3">
    <source>
        <dbReference type="ARBA" id="ARBA00023128"/>
    </source>
</evidence>
<keyword evidence="2" id="KW-0809">Transit peptide</keyword>
<dbReference type="InterPro" id="IPR024319">
    <property type="entry name" value="ATPase_expression_mit"/>
</dbReference>
<evidence type="ECO:0000313" key="6">
    <source>
        <dbReference type="Proteomes" id="UP001305779"/>
    </source>
</evidence>
<dbReference type="Gene3D" id="1.25.40.10">
    <property type="entry name" value="Tetratricopeptide repeat domain"/>
    <property type="match status" value="1"/>
</dbReference>
<dbReference type="InterPro" id="IPR011990">
    <property type="entry name" value="TPR-like_helical_dom_sf"/>
</dbReference>
<evidence type="ECO:0000256" key="1">
    <source>
        <dbReference type="ARBA" id="ARBA00004173"/>
    </source>
</evidence>
<gene>
    <name evidence="5" type="ORF">PRZ48_002830</name>
</gene>
<comment type="subcellular location">
    <subcellularLocation>
        <location evidence="1">Mitochondrion</location>
    </subcellularLocation>
</comment>
<keyword evidence="3" id="KW-0496">Mitochondrion</keyword>
<protein>
    <submittedName>
        <fullName evidence="5">Uncharacterized protein</fullName>
    </submittedName>
</protein>
<feature type="compositionally biased region" description="Basic and acidic residues" evidence="4">
    <location>
        <begin position="75"/>
        <end position="97"/>
    </location>
</feature>
<keyword evidence="6" id="KW-1185">Reference proteome</keyword>
<dbReference type="Pfam" id="PF13812">
    <property type="entry name" value="PPR_3"/>
    <property type="match status" value="1"/>
</dbReference>
<accession>A0ABR0ETI7</accession>
<comment type="caution">
    <text evidence="5">The sequence shown here is derived from an EMBL/GenBank/DDBJ whole genome shotgun (WGS) entry which is preliminary data.</text>
</comment>
<reference evidence="5 6" key="1">
    <citation type="journal article" date="2023" name="G3 (Bethesda)">
        <title>A chromosome-level genome assembly of Zasmidium syzygii isolated from banana leaves.</title>
        <authorList>
            <person name="van Westerhoven A.C."/>
            <person name="Mehrabi R."/>
            <person name="Talebi R."/>
            <person name="Steentjes M.B.F."/>
            <person name="Corcolon B."/>
            <person name="Chong P.A."/>
            <person name="Kema G.H.J."/>
            <person name="Seidl M.F."/>
        </authorList>
    </citation>
    <scope>NUCLEOTIDE SEQUENCE [LARGE SCALE GENOMIC DNA]</scope>
    <source>
        <strain evidence="5 6">P124</strain>
    </source>
</reference>
<feature type="region of interest" description="Disordered" evidence="4">
    <location>
        <begin position="75"/>
        <end position="105"/>
    </location>
</feature>
<dbReference type="Pfam" id="PF12921">
    <property type="entry name" value="ATP13"/>
    <property type="match status" value="1"/>
</dbReference>
<name>A0ABR0ETI7_ZASCE</name>
<evidence type="ECO:0000256" key="4">
    <source>
        <dbReference type="SAM" id="MobiDB-lite"/>
    </source>
</evidence>
<dbReference type="InterPro" id="IPR002885">
    <property type="entry name" value="PPR_rpt"/>
</dbReference>
<organism evidence="5 6">
    <name type="scientific">Zasmidium cellare</name>
    <name type="common">Wine cellar mold</name>
    <name type="synonym">Racodium cellare</name>
    <dbReference type="NCBI Taxonomy" id="395010"/>
    <lineage>
        <taxon>Eukaryota</taxon>
        <taxon>Fungi</taxon>
        <taxon>Dikarya</taxon>
        <taxon>Ascomycota</taxon>
        <taxon>Pezizomycotina</taxon>
        <taxon>Dothideomycetes</taxon>
        <taxon>Dothideomycetidae</taxon>
        <taxon>Mycosphaerellales</taxon>
        <taxon>Mycosphaerellaceae</taxon>
        <taxon>Zasmidium</taxon>
    </lineage>
</organism>
<proteinExistence type="predicted"/>